<reference evidence="1 2" key="1">
    <citation type="journal article" date="2022" name="DNA Res.">
        <title>Chromosomal-level genome assembly of the orchid tree Bauhinia variegata (Leguminosae; Cercidoideae) supports the allotetraploid origin hypothesis of Bauhinia.</title>
        <authorList>
            <person name="Zhong Y."/>
            <person name="Chen Y."/>
            <person name="Zheng D."/>
            <person name="Pang J."/>
            <person name="Liu Y."/>
            <person name="Luo S."/>
            <person name="Meng S."/>
            <person name="Qian L."/>
            <person name="Wei D."/>
            <person name="Dai S."/>
            <person name="Zhou R."/>
        </authorList>
    </citation>
    <scope>NUCLEOTIDE SEQUENCE [LARGE SCALE GENOMIC DNA]</scope>
    <source>
        <strain evidence="1">BV-YZ2020</strain>
    </source>
</reference>
<gene>
    <name evidence="1" type="ORF">L6164_002006</name>
</gene>
<evidence type="ECO:0000313" key="2">
    <source>
        <dbReference type="Proteomes" id="UP000828941"/>
    </source>
</evidence>
<evidence type="ECO:0000313" key="1">
    <source>
        <dbReference type="EMBL" id="KAI4353028.1"/>
    </source>
</evidence>
<accession>A0ACB9PX09</accession>
<sequence length="194" mass="22146">MDLYYRLNLDGFPGVSWAFTFFSDIEDLGPDESRKVRFVLPDLLEISKAGVNVEENARGKYSLYEPRFTNLSLPFVLSFRHGKTSDSSKGPLPNAMEKNKYLEKNDGSQYVCCLVKICWEIFLWTSPKLTGLVELFYWMHGLEDHVIPEDISCYSCLVNICLTSILASRNHLENNQLTGLLPSSLVNLPNLREL</sequence>
<protein>
    <submittedName>
        <fullName evidence="1">Uncharacterized protein</fullName>
    </submittedName>
</protein>
<organism evidence="1 2">
    <name type="scientific">Bauhinia variegata</name>
    <name type="common">Purple orchid tree</name>
    <name type="synonym">Phanera variegata</name>
    <dbReference type="NCBI Taxonomy" id="167791"/>
    <lineage>
        <taxon>Eukaryota</taxon>
        <taxon>Viridiplantae</taxon>
        <taxon>Streptophyta</taxon>
        <taxon>Embryophyta</taxon>
        <taxon>Tracheophyta</taxon>
        <taxon>Spermatophyta</taxon>
        <taxon>Magnoliopsida</taxon>
        <taxon>eudicotyledons</taxon>
        <taxon>Gunneridae</taxon>
        <taxon>Pentapetalae</taxon>
        <taxon>rosids</taxon>
        <taxon>fabids</taxon>
        <taxon>Fabales</taxon>
        <taxon>Fabaceae</taxon>
        <taxon>Cercidoideae</taxon>
        <taxon>Cercideae</taxon>
        <taxon>Bauhiniinae</taxon>
        <taxon>Bauhinia</taxon>
    </lineage>
</organism>
<name>A0ACB9PX09_BAUVA</name>
<dbReference type="Proteomes" id="UP000828941">
    <property type="component" value="Chromosome 2"/>
</dbReference>
<comment type="caution">
    <text evidence="1">The sequence shown here is derived from an EMBL/GenBank/DDBJ whole genome shotgun (WGS) entry which is preliminary data.</text>
</comment>
<dbReference type="EMBL" id="CM039427">
    <property type="protein sequence ID" value="KAI4353028.1"/>
    <property type="molecule type" value="Genomic_DNA"/>
</dbReference>
<keyword evidence="2" id="KW-1185">Reference proteome</keyword>
<proteinExistence type="predicted"/>